<evidence type="ECO:0000256" key="2">
    <source>
        <dbReference type="ARBA" id="ARBA00023012"/>
    </source>
</evidence>
<evidence type="ECO:0000256" key="4">
    <source>
        <dbReference type="ARBA" id="ARBA00023125"/>
    </source>
</evidence>
<dbReference type="GO" id="GO:0000156">
    <property type="term" value="F:phosphorelay response regulator activity"/>
    <property type="evidence" value="ECO:0007669"/>
    <property type="project" value="TreeGrafter"/>
</dbReference>
<evidence type="ECO:0000256" key="5">
    <source>
        <dbReference type="ARBA" id="ARBA00023163"/>
    </source>
</evidence>
<dbReference type="InterPro" id="IPR001789">
    <property type="entry name" value="Sig_transdc_resp-reg_receiver"/>
</dbReference>
<evidence type="ECO:0000313" key="11">
    <source>
        <dbReference type="EMBL" id="GIH02679.1"/>
    </source>
</evidence>
<dbReference type="Proteomes" id="UP000612899">
    <property type="component" value="Unassembled WGS sequence"/>
</dbReference>
<dbReference type="InterPro" id="IPR011006">
    <property type="entry name" value="CheY-like_superfamily"/>
</dbReference>
<dbReference type="PANTHER" id="PTHR48111">
    <property type="entry name" value="REGULATOR OF RPOS"/>
    <property type="match status" value="1"/>
</dbReference>
<dbReference type="InterPro" id="IPR001867">
    <property type="entry name" value="OmpR/PhoB-type_DNA-bd"/>
</dbReference>
<dbReference type="GO" id="GO:0005829">
    <property type="term" value="C:cytosol"/>
    <property type="evidence" value="ECO:0007669"/>
    <property type="project" value="TreeGrafter"/>
</dbReference>
<keyword evidence="2" id="KW-0902">Two-component regulatory system</keyword>
<dbReference type="CDD" id="cd00383">
    <property type="entry name" value="trans_reg_C"/>
    <property type="match status" value="1"/>
</dbReference>
<evidence type="ECO:0000256" key="3">
    <source>
        <dbReference type="ARBA" id="ARBA00023015"/>
    </source>
</evidence>
<dbReference type="AlphaFoldDB" id="A0A8J3VCL6"/>
<keyword evidence="1 6" id="KW-0597">Phosphoprotein</keyword>
<feature type="region of interest" description="Disordered" evidence="8">
    <location>
        <begin position="221"/>
        <end position="240"/>
    </location>
</feature>
<sequence>MPHILVVEDDTALRSALMRRLAERGYAGNSVGTGLAGLHAAVNERPDLVVLDLGLPDLDGHAVLRMIRAVSQVPVIVATARDDEQAIIGVLDDGADDYLVKPFSTGQLEARIRAVLRRVAAGGSRQAPTIVDTLVVDAAARRATLAGVPLDLNPREFDLLRYLAERAGQVVTKRELLAEVWHQPYGGAEKTVDVHLSWLRRKLGETAQQPRLLHTVRGVGVRLGEPPTTGPAAAAPDLRP</sequence>
<dbReference type="InterPro" id="IPR036388">
    <property type="entry name" value="WH-like_DNA-bd_sf"/>
</dbReference>
<evidence type="ECO:0000259" key="10">
    <source>
        <dbReference type="PROSITE" id="PS51755"/>
    </source>
</evidence>
<dbReference type="PROSITE" id="PS50110">
    <property type="entry name" value="RESPONSE_REGULATORY"/>
    <property type="match status" value="1"/>
</dbReference>
<feature type="compositionally biased region" description="Low complexity" evidence="8">
    <location>
        <begin position="226"/>
        <end position="240"/>
    </location>
</feature>
<dbReference type="Pfam" id="PF00486">
    <property type="entry name" value="Trans_reg_C"/>
    <property type="match status" value="1"/>
</dbReference>
<dbReference type="Gene3D" id="1.10.10.10">
    <property type="entry name" value="Winged helix-like DNA-binding domain superfamily/Winged helix DNA-binding domain"/>
    <property type="match status" value="1"/>
</dbReference>
<keyword evidence="3" id="KW-0805">Transcription regulation</keyword>
<reference evidence="11" key="1">
    <citation type="submission" date="2021-01" db="EMBL/GenBank/DDBJ databases">
        <title>Whole genome shotgun sequence of Rhizocola hellebori NBRC 109834.</title>
        <authorList>
            <person name="Komaki H."/>
            <person name="Tamura T."/>
        </authorList>
    </citation>
    <scope>NUCLEOTIDE SEQUENCE</scope>
    <source>
        <strain evidence="11">NBRC 109834</strain>
    </source>
</reference>
<evidence type="ECO:0000256" key="8">
    <source>
        <dbReference type="SAM" id="MobiDB-lite"/>
    </source>
</evidence>
<evidence type="ECO:0000313" key="12">
    <source>
        <dbReference type="Proteomes" id="UP000612899"/>
    </source>
</evidence>
<dbReference type="Gene3D" id="3.40.50.2300">
    <property type="match status" value="1"/>
</dbReference>
<dbReference type="SUPFAM" id="SSF52172">
    <property type="entry name" value="CheY-like"/>
    <property type="match status" value="1"/>
</dbReference>
<dbReference type="PANTHER" id="PTHR48111:SF4">
    <property type="entry name" value="DNA-BINDING DUAL TRANSCRIPTIONAL REGULATOR OMPR"/>
    <property type="match status" value="1"/>
</dbReference>
<dbReference type="GO" id="GO:0006355">
    <property type="term" value="P:regulation of DNA-templated transcription"/>
    <property type="evidence" value="ECO:0007669"/>
    <property type="project" value="InterPro"/>
</dbReference>
<dbReference type="GO" id="GO:0000976">
    <property type="term" value="F:transcription cis-regulatory region binding"/>
    <property type="evidence" value="ECO:0007669"/>
    <property type="project" value="TreeGrafter"/>
</dbReference>
<evidence type="ECO:0000259" key="9">
    <source>
        <dbReference type="PROSITE" id="PS50110"/>
    </source>
</evidence>
<feature type="domain" description="OmpR/PhoB-type" evidence="10">
    <location>
        <begin position="125"/>
        <end position="225"/>
    </location>
</feature>
<accession>A0A8J3VCL6</accession>
<dbReference type="RefSeq" id="WP_203906613.1">
    <property type="nucleotide sequence ID" value="NZ_BONY01000003.1"/>
</dbReference>
<feature type="DNA-binding region" description="OmpR/PhoB-type" evidence="7">
    <location>
        <begin position="125"/>
        <end position="225"/>
    </location>
</feature>
<dbReference type="FunFam" id="1.10.10.10:FF:000018">
    <property type="entry name" value="DNA-binding response regulator ResD"/>
    <property type="match status" value="1"/>
</dbReference>
<keyword evidence="4 7" id="KW-0238">DNA-binding</keyword>
<feature type="modified residue" description="4-aspartylphosphate" evidence="6">
    <location>
        <position position="52"/>
    </location>
</feature>
<keyword evidence="12" id="KW-1185">Reference proteome</keyword>
<gene>
    <name evidence="11" type="ORF">Rhe02_07460</name>
</gene>
<evidence type="ECO:0000256" key="6">
    <source>
        <dbReference type="PROSITE-ProRule" id="PRU00169"/>
    </source>
</evidence>
<evidence type="ECO:0000256" key="1">
    <source>
        <dbReference type="ARBA" id="ARBA00022553"/>
    </source>
</evidence>
<dbReference type="SMART" id="SM00448">
    <property type="entry name" value="REC"/>
    <property type="match status" value="1"/>
</dbReference>
<comment type="caution">
    <text evidence="11">The sequence shown here is derived from an EMBL/GenBank/DDBJ whole genome shotgun (WGS) entry which is preliminary data.</text>
</comment>
<dbReference type="Pfam" id="PF00072">
    <property type="entry name" value="Response_reg"/>
    <property type="match status" value="1"/>
</dbReference>
<feature type="domain" description="Response regulatory" evidence="9">
    <location>
        <begin position="3"/>
        <end position="116"/>
    </location>
</feature>
<dbReference type="EMBL" id="BONY01000003">
    <property type="protein sequence ID" value="GIH02679.1"/>
    <property type="molecule type" value="Genomic_DNA"/>
</dbReference>
<dbReference type="Gene3D" id="6.10.250.690">
    <property type="match status" value="1"/>
</dbReference>
<dbReference type="PROSITE" id="PS51755">
    <property type="entry name" value="OMPR_PHOB"/>
    <property type="match status" value="1"/>
</dbReference>
<evidence type="ECO:0000256" key="7">
    <source>
        <dbReference type="PROSITE-ProRule" id="PRU01091"/>
    </source>
</evidence>
<dbReference type="InterPro" id="IPR039420">
    <property type="entry name" value="WalR-like"/>
</dbReference>
<keyword evidence="5" id="KW-0804">Transcription</keyword>
<dbReference type="GO" id="GO:0032993">
    <property type="term" value="C:protein-DNA complex"/>
    <property type="evidence" value="ECO:0007669"/>
    <property type="project" value="TreeGrafter"/>
</dbReference>
<proteinExistence type="predicted"/>
<dbReference type="SMART" id="SM00862">
    <property type="entry name" value="Trans_reg_C"/>
    <property type="match status" value="1"/>
</dbReference>
<name>A0A8J3VCL6_9ACTN</name>
<protein>
    <submittedName>
        <fullName evidence="11">DNA-binding response regulator</fullName>
    </submittedName>
</protein>
<organism evidence="11 12">
    <name type="scientific">Rhizocola hellebori</name>
    <dbReference type="NCBI Taxonomy" id="1392758"/>
    <lineage>
        <taxon>Bacteria</taxon>
        <taxon>Bacillati</taxon>
        <taxon>Actinomycetota</taxon>
        <taxon>Actinomycetes</taxon>
        <taxon>Micromonosporales</taxon>
        <taxon>Micromonosporaceae</taxon>
        <taxon>Rhizocola</taxon>
    </lineage>
</organism>